<gene>
    <name evidence="8" type="ORF">FHS28_000223</name>
</gene>
<dbReference type="SMART" id="SM00448">
    <property type="entry name" value="REC"/>
    <property type="match status" value="1"/>
</dbReference>
<dbReference type="Pfam" id="PF00072">
    <property type="entry name" value="Response_reg"/>
    <property type="match status" value="1"/>
</dbReference>
<dbReference type="Proteomes" id="UP000574369">
    <property type="component" value="Unassembled WGS sequence"/>
</dbReference>
<dbReference type="InterPro" id="IPR011006">
    <property type="entry name" value="CheY-like_superfamily"/>
</dbReference>
<dbReference type="PANTHER" id="PTHR32071:SF100">
    <property type="entry name" value="RESPONSE REGULATOR PROTEIN PILR"/>
    <property type="match status" value="1"/>
</dbReference>
<organism evidence="8 9">
    <name type="scientific">Roseateles terrae</name>
    <dbReference type="NCBI Taxonomy" id="431060"/>
    <lineage>
        <taxon>Bacteria</taxon>
        <taxon>Pseudomonadati</taxon>
        <taxon>Pseudomonadota</taxon>
        <taxon>Betaproteobacteria</taxon>
        <taxon>Burkholderiales</taxon>
        <taxon>Sphaerotilaceae</taxon>
        <taxon>Roseateles</taxon>
    </lineage>
</organism>
<dbReference type="InterPro" id="IPR025944">
    <property type="entry name" value="Sigma_54_int_dom_CS"/>
</dbReference>
<dbReference type="Gene3D" id="1.10.10.60">
    <property type="entry name" value="Homeodomain-like"/>
    <property type="match status" value="1"/>
</dbReference>
<dbReference type="InterPro" id="IPR001789">
    <property type="entry name" value="Sig_transdc_resp-reg_receiver"/>
</dbReference>
<accession>A0ABR6GL83</accession>
<evidence type="ECO:0000313" key="8">
    <source>
        <dbReference type="EMBL" id="MBB3192858.1"/>
    </source>
</evidence>
<dbReference type="PROSITE" id="PS50045">
    <property type="entry name" value="SIGMA54_INTERACT_4"/>
    <property type="match status" value="1"/>
</dbReference>
<keyword evidence="3" id="KW-0805">Transcription regulation</keyword>
<dbReference type="CDD" id="cd00009">
    <property type="entry name" value="AAA"/>
    <property type="match status" value="1"/>
</dbReference>
<dbReference type="InterPro" id="IPR002197">
    <property type="entry name" value="HTH_Fis"/>
</dbReference>
<dbReference type="InterPro" id="IPR002078">
    <property type="entry name" value="Sigma_54_int"/>
</dbReference>
<dbReference type="Pfam" id="PF02954">
    <property type="entry name" value="HTH_8"/>
    <property type="match status" value="1"/>
</dbReference>
<dbReference type="InterPro" id="IPR009057">
    <property type="entry name" value="Homeodomain-like_sf"/>
</dbReference>
<dbReference type="SUPFAM" id="SSF52540">
    <property type="entry name" value="P-loop containing nucleoside triphosphate hydrolases"/>
    <property type="match status" value="1"/>
</dbReference>
<dbReference type="PROSITE" id="PS00688">
    <property type="entry name" value="SIGMA54_INTERACT_3"/>
    <property type="match status" value="1"/>
</dbReference>
<sequence>MSPSTLPALATESPGRVLLVDDEPAFQRLGGAFLRNLGQEVTVAGDADQALEAFATVRPELVLLDLAMPPSMDPEQGLALIARFAGVPVVVLTGHADHELALRAADLGAWDFLPKPIDPDLLRFVVTRALRKHRLDQELQQLRQQQGEEAMGLLGQAPVMQSLRAMIRRVAPTQVNVLVLGPTGTGKELVARALHEHGRQPTAPFVPVHCGALSAELLESELFGHLKGSFTGAYRDQPGLVEVARGGTLFLDEVGEMPAAMQVKLLRFLQEGSFMPVGGRALRTSEVRVVAATHRDLEAMVRTGDFREDLYYRLKGVVLRTPALAERRPDVPLLAARFAQMRGVGISSSAMAWLGACDWPGNVRELKAVVEAAAALLLPGQSDLDAEVLALAAGVDLGPASALPGHGSGAGSAVGAVGEPGGLLDAALTELERRLISEAMQASGGNQSEAARRLGVSRVGLIKKLGRLGLK</sequence>
<dbReference type="InterPro" id="IPR027417">
    <property type="entry name" value="P-loop_NTPase"/>
</dbReference>
<evidence type="ECO:0000256" key="5">
    <source>
        <dbReference type="PROSITE-ProRule" id="PRU00169"/>
    </source>
</evidence>
<feature type="domain" description="Response regulatory" evidence="7">
    <location>
        <begin position="16"/>
        <end position="130"/>
    </location>
</feature>
<dbReference type="PANTHER" id="PTHR32071">
    <property type="entry name" value="TRANSCRIPTIONAL REGULATORY PROTEIN"/>
    <property type="match status" value="1"/>
</dbReference>
<feature type="domain" description="Sigma-54 factor interaction" evidence="6">
    <location>
        <begin position="153"/>
        <end position="375"/>
    </location>
</feature>
<evidence type="ECO:0000256" key="1">
    <source>
        <dbReference type="ARBA" id="ARBA00022741"/>
    </source>
</evidence>
<dbReference type="Gene3D" id="3.40.50.2300">
    <property type="match status" value="1"/>
</dbReference>
<evidence type="ECO:0000256" key="4">
    <source>
        <dbReference type="ARBA" id="ARBA00023163"/>
    </source>
</evidence>
<dbReference type="SUPFAM" id="SSF46689">
    <property type="entry name" value="Homeodomain-like"/>
    <property type="match status" value="1"/>
</dbReference>
<dbReference type="Gene3D" id="1.10.8.60">
    <property type="match status" value="1"/>
</dbReference>
<keyword evidence="9" id="KW-1185">Reference proteome</keyword>
<evidence type="ECO:0000259" key="7">
    <source>
        <dbReference type="PROSITE" id="PS50110"/>
    </source>
</evidence>
<evidence type="ECO:0000313" key="9">
    <source>
        <dbReference type="Proteomes" id="UP000574369"/>
    </source>
</evidence>
<reference evidence="8 9" key="1">
    <citation type="submission" date="2020-08" db="EMBL/GenBank/DDBJ databases">
        <title>Genomic Encyclopedia of Type Strains, Phase III (KMG-III): the genomes of soil and plant-associated and newly described type strains.</title>
        <authorList>
            <person name="Whitman W."/>
        </authorList>
    </citation>
    <scope>NUCLEOTIDE SEQUENCE [LARGE SCALE GENOMIC DNA]</scope>
    <source>
        <strain evidence="8 9">CECT 7247</strain>
    </source>
</reference>
<comment type="caution">
    <text evidence="8">The sequence shown here is derived from an EMBL/GenBank/DDBJ whole genome shotgun (WGS) entry which is preliminary data.</text>
</comment>
<dbReference type="InterPro" id="IPR003593">
    <property type="entry name" value="AAA+_ATPase"/>
</dbReference>
<dbReference type="InterPro" id="IPR058031">
    <property type="entry name" value="AAA_lid_NorR"/>
</dbReference>
<dbReference type="SUPFAM" id="SSF52172">
    <property type="entry name" value="CheY-like"/>
    <property type="match status" value="1"/>
</dbReference>
<dbReference type="SMART" id="SM00382">
    <property type="entry name" value="AAA"/>
    <property type="match status" value="1"/>
</dbReference>
<evidence type="ECO:0000256" key="2">
    <source>
        <dbReference type="ARBA" id="ARBA00022840"/>
    </source>
</evidence>
<dbReference type="Gene3D" id="3.40.50.300">
    <property type="entry name" value="P-loop containing nucleotide triphosphate hydrolases"/>
    <property type="match status" value="1"/>
</dbReference>
<evidence type="ECO:0000256" key="3">
    <source>
        <dbReference type="ARBA" id="ARBA00023015"/>
    </source>
</evidence>
<keyword evidence="5" id="KW-0597">Phosphoprotein</keyword>
<dbReference type="PRINTS" id="PR01590">
    <property type="entry name" value="HTHFIS"/>
</dbReference>
<evidence type="ECO:0000259" key="6">
    <source>
        <dbReference type="PROSITE" id="PS50045"/>
    </source>
</evidence>
<dbReference type="PROSITE" id="PS50110">
    <property type="entry name" value="RESPONSE_REGULATORY"/>
    <property type="match status" value="1"/>
</dbReference>
<dbReference type="Pfam" id="PF25601">
    <property type="entry name" value="AAA_lid_14"/>
    <property type="match status" value="1"/>
</dbReference>
<dbReference type="Pfam" id="PF00158">
    <property type="entry name" value="Sigma54_activat"/>
    <property type="match status" value="1"/>
</dbReference>
<dbReference type="RefSeq" id="WP_246409397.1">
    <property type="nucleotide sequence ID" value="NZ_JACHXO010000001.1"/>
</dbReference>
<keyword evidence="4" id="KW-0804">Transcription</keyword>
<protein>
    <submittedName>
        <fullName evidence="8">Two-component system NtrC family response regulator</fullName>
    </submittedName>
</protein>
<feature type="modified residue" description="4-aspartylphosphate" evidence="5">
    <location>
        <position position="65"/>
    </location>
</feature>
<name>A0ABR6GL83_9BURK</name>
<keyword evidence="2" id="KW-0067">ATP-binding</keyword>
<keyword evidence="1" id="KW-0547">Nucleotide-binding</keyword>
<proteinExistence type="predicted"/>
<dbReference type="EMBL" id="JACHXO010000001">
    <property type="protein sequence ID" value="MBB3192858.1"/>
    <property type="molecule type" value="Genomic_DNA"/>
</dbReference>